<keyword evidence="6" id="KW-1185">Reference proteome</keyword>
<proteinExistence type="predicted"/>
<keyword evidence="2" id="KW-0520">NAD</keyword>
<dbReference type="EMBL" id="PKPP01017087">
    <property type="protein sequence ID" value="PWA37220.1"/>
    <property type="molecule type" value="Genomic_DNA"/>
</dbReference>
<dbReference type="PANTHER" id="PTHR11085">
    <property type="entry name" value="NAD-DEPENDENT PROTEIN DEACYLASE SIRTUIN-5, MITOCHONDRIAL-RELATED"/>
    <property type="match status" value="1"/>
</dbReference>
<dbReference type="Gene3D" id="3.30.1600.10">
    <property type="entry name" value="SIR2/SIRT2 'Small Domain"/>
    <property type="match status" value="1"/>
</dbReference>
<feature type="domain" description="Deacetylase sirtuin-type" evidence="4">
    <location>
        <begin position="81"/>
        <end position="374"/>
    </location>
</feature>
<protein>
    <submittedName>
        <fullName evidence="5">Sirtuin 2</fullName>
    </submittedName>
</protein>
<evidence type="ECO:0000313" key="6">
    <source>
        <dbReference type="Proteomes" id="UP000245207"/>
    </source>
</evidence>
<dbReference type="OrthoDB" id="424302at2759"/>
<dbReference type="InterPro" id="IPR050134">
    <property type="entry name" value="NAD-dep_sirtuin_deacylases"/>
</dbReference>
<keyword evidence="3" id="KW-0479">Metal-binding</keyword>
<dbReference type="InterPro" id="IPR029035">
    <property type="entry name" value="DHS-like_NAD/FAD-binding_dom"/>
</dbReference>
<evidence type="ECO:0000313" key="5">
    <source>
        <dbReference type="EMBL" id="PWA37220.1"/>
    </source>
</evidence>
<keyword evidence="3" id="KW-0862">Zinc</keyword>
<organism evidence="5 6">
    <name type="scientific">Artemisia annua</name>
    <name type="common">Sweet wormwood</name>
    <dbReference type="NCBI Taxonomy" id="35608"/>
    <lineage>
        <taxon>Eukaryota</taxon>
        <taxon>Viridiplantae</taxon>
        <taxon>Streptophyta</taxon>
        <taxon>Embryophyta</taxon>
        <taxon>Tracheophyta</taxon>
        <taxon>Spermatophyta</taxon>
        <taxon>Magnoliopsida</taxon>
        <taxon>eudicotyledons</taxon>
        <taxon>Gunneridae</taxon>
        <taxon>Pentapetalae</taxon>
        <taxon>asterids</taxon>
        <taxon>campanulids</taxon>
        <taxon>Asterales</taxon>
        <taxon>Asteraceae</taxon>
        <taxon>Asteroideae</taxon>
        <taxon>Anthemideae</taxon>
        <taxon>Artemisiinae</taxon>
        <taxon>Artemisia</taxon>
    </lineage>
</organism>
<accession>A0A2U1KKB1</accession>
<evidence type="ECO:0000256" key="2">
    <source>
        <dbReference type="ARBA" id="ARBA00023027"/>
    </source>
</evidence>
<feature type="binding site" evidence="3">
    <location>
        <position position="210"/>
    </location>
    <ligand>
        <name>Zn(2+)</name>
        <dbReference type="ChEBI" id="CHEBI:29105"/>
    </ligand>
</feature>
<gene>
    <name evidence="5" type="ORF">CTI12_AA592590</name>
</gene>
<dbReference type="InterPro" id="IPR003000">
    <property type="entry name" value="Sirtuin"/>
</dbReference>
<dbReference type="Gene3D" id="3.40.50.1220">
    <property type="entry name" value="TPP-binding domain"/>
    <property type="match status" value="1"/>
</dbReference>
<keyword evidence="1" id="KW-0808">Transferase</keyword>
<dbReference type="InterPro" id="IPR026591">
    <property type="entry name" value="Sirtuin_cat_small_dom_sf"/>
</dbReference>
<dbReference type="InterPro" id="IPR026590">
    <property type="entry name" value="Ssirtuin_cat_dom"/>
</dbReference>
<evidence type="ECO:0000256" key="3">
    <source>
        <dbReference type="PROSITE-ProRule" id="PRU00236"/>
    </source>
</evidence>
<feature type="binding site" evidence="3">
    <location>
        <position position="213"/>
    </location>
    <ligand>
        <name>Zn(2+)</name>
        <dbReference type="ChEBI" id="CHEBI:29105"/>
    </ligand>
</feature>
<evidence type="ECO:0000259" key="4">
    <source>
        <dbReference type="PROSITE" id="PS50305"/>
    </source>
</evidence>
<dbReference type="AlphaFoldDB" id="A0A2U1KKB1"/>
<comment type="caution">
    <text evidence="5">The sequence shown here is derived from an EMBL/GenBank/DDBJ whole genome shotgun (WGS) entry which is preliminary data.</text>
</comment>
<reference evidence="5 6" key="1">
    <citation type="journal article" date="2018" name="Mol. Plant">
        <title>The genome of Artemisia annua provides insight into the evolution of Asteraceae family and artemisinin biosynthesis.</title>
        <authorList>
            <person name="Shen Q."/>
            <person name="Zhang L."/>
            <person name="Liao Z."/>
            <person name="Wang S."/>
            <person name="Yan T."/>
            <person name="Shi P."/>
            <person name="Liu M."/>
            <person name="Fu X."/>
            <person name="Pan Q."/>
            <person name="Wang Y."/>
            <person name="Lv Z."/>
            <person name="Lu X."/>
            <person name="Zhang F."/>
            <person name="Jiang W."/>
            <person name="Ma Y."/>
            <person name="Chen M."/>
            <person name="Hao X."/>
            <person name="Li L."/>
            <person name="Tang Y."/>
            <person name="Lv G."/>
            <person name="Zhou Y."/>
            <person name="Sun X."/>
            <person name="Brodelius P.E."/>
            <person name="Rose J.K.C."/>
            <person name="Tang K."/>
        </authorList>
    </citation>
    <scope>NUCLEOTIDE SEQUENCE [LARGE SCALE GENOMIC DNA]</scope>
    <source>
        <strain evidence="6">cv. Huhao1</strain>
        <tissue evidence="5">Leaf</tissue>
    </source>
</reference>
<dbReference type="GO" id="GO:0070403">
    <property type="term" value="F:NAD+ binding"/>
    <property type="evidence" value="ECO:0007669"/>
    <property type="project" value="InterPro"/>
</dbReference>
<evidence type="ECO:0000256" key="1">
    <source>
        <dbReference type="ARBA" id="ARBA00022679"/>
    </source>
</evidence>
<dbReference type="GO" id="GO:0017136">
    <property type="term" value="F:histone deacetylase activity, NAD-dependent"/>
    <property type="evidence" value="ECO:0007669"/>
    <property type="project" value="TreeGrafter"/>
</dbReference>
<dbReference type="STRING" id="35608.A0A2U1KKB1"/>
<dbReference type="Pfam" id="PF02146">
    <property type="entry name" value="SIR2"/>
    <property type="match status" value="1"/>
</dbReference>
<sequence>MFRIVKFRAHPMAMQTSLNNARKVLACFMTDAVRTASKYKTFRGEATSLFFLGSAKYAHTMSAPESTSVSLKDRNVVPDSEPLRIEDVNLLHDFIDKSKKLVVLTGAGISTECGIPDYRSPNGAYSTGFRPITHQEFICSSSARRRYWARNYPVLKKFKEAVPGPAHTALASLEKANRISLMITQNIDRLHHRAGSSPVELHGTVHIVTCLYCGFSISRESFQDQLNSLNPKWAAALESLAYDSNLNECFGIKQRPDGDIEIDENFWEDKLHIPTCSICNNALKPDVVFFGDNIPTSRINMAVEAAEGCDAFLVLGSSLTTMFPFELVRIAREAGAATAIINIGETEADKFVDLKIDARVGEILPRVLERLGVPDDICDLEQNKC</sequence>
<feature type="binding site" evidence="3">
    <location>
        <position position="279"/>
    </location>
    <ligand>
        <name>Zn(2+)</name>
        <dbReference type="ChEBI" id="CHEBI:29105"/>
    </ligand>
</feature>
<feature type="binding site" evidence="3">
    <location>
        <position position="276"/>
    </location>
    <ligand>
        <name>Zn(2+)</name>
        <dbReference type="ChEBI" id="CHEBI:29105"/>
    </ligand>
</feature>
<dbReference type="PANTHER" id="PTHR11085:SF10">
    <property type="entry name" value="NAD-DEPENDENT PROTEIN DEACYLASE SIRTUIN-5, MITOCHONDRIAL-RELATED"/>
    <property type="match status" value="1"/>
</dbReference>
<dbReference type="PROSITE" id="PS50305">
    <property type="entry name" value="SIRTUIN"/>
    <property type="match status" value="1"/>
</dbReference>
<dbReference type="GO" id="GO:0046872">
    <property type="term" value="F:metal ion binding"/>
    <property type="evidence" value="ECO:0007669"/>
    <property type="project" value="UniProtKB-KW"/>
</dbReference>
<feature type="active site" description="Proton acceptor" evidence="3">
    <location>
        <position position="202"/>
    </location>
</feature>
<dbReference type="SUPFAM" id="SSF52467">
    <property type="entry name" value="DHS-like NAD/FAD-binding domain"/>
    <property type="match status" value="1"/>
</dbReference>
<dbReference type="Proteomes" id="UP000245207">
    <property type="component" value="Unassembled WGS sequence"/>
</dbReference>
<name>A0A2U1KKB1_ARTAN</name>